<sequence>MNKHALIMNRNSGTVLRLGEDRVLQIIDESMGSHISDVHLLDVQAISDMVENIAASKPEGIVFGGGDGTAVYAADLLAEHKIPFAILPLGTMNLLAQDLGSAATFEETAARFKGFVPDHIDAGKVNGKTFLCAASVGFMPEGAIMREELRENPSLTGVAKFVANIARGIGGDIKNDFVLKSRPDDKGFPITTTSLIVSNNSFVKRPTEASERFLRETLNEGKLAVYSAAPRDMMDGLKMALSMWQGDWQEHESIRSFETKELIVETGGDKALVTLDGEPMEMQSPLSFVVAPRSVPVLRMELSA</sequence>
<gene>
    <name evidence="2" type="ORF">DI626_04430</name>
</gene>
<dbReference type="Gene3D" id="3.40.50.10330">
    <property type="entry name" value="Probable inorganic polyphosphate/atp-NAD kinase, domain 1"/>
    <property type="match status" value="1"/>
</dbReference>
<protein>
    <recommendedName>
        <fullName evidence="1">DAGKc domain-containing protein</fullName>
    </recommendedName>
</protein>
<dbReference type="Gene3D" id="2.60.200.40">
    <property type="match status" value="1"/>
</dbReference>
<dbReference type="InterPro" id="IPR017438">
    <property type="entry name" value="ATP-NAD_kinase_N"/>
</dbReference>
<dbReference type="InterPro" id="IPR001206">
    <property type="entry name" value="Diacylglycerol_kinase_cat_dom"/>
</dbReference>
<evidence type="ECO:0000259" key="1">
    <source>
        <dbReference type="PROSITE" id="PS50146"/>
    </source>
</evidence>
<evidence type="ECO:0000313" key="2">
    <source>
        <dbReference type="EMBL" id="PZO87256.1"/>
    </source>
</evidence>
<organism evidence="2 3">
    <name type="scientific">Micavibrio aeruginosavorus</name>
    <dbReference type="NCBI Taxonomy" id="349221"/>
    <lineage>
        <taxon>Bacteria</taxon>
        <taxon>Pseudomonadati</taxon>
        <taxon>Bdellovibrionota</taxon>
        <taxon>Bdellovibrionia</taxon>
        <taxon>Bdellovibrionales</taxon>
        <taxon>Pseudobdellovibrionaceae</taxon>
        <taxon>Micavibrio</taxon>
    </lineage>
</organism>
<dbReference type="SUPFAM" id="SSF111331">
    <property type="entry name" value="NAD kinase/diacylglycerol kinase-like"/>
    <property type="match status" value="1"/>
</dbReference>
<reference evidence="2 3" key="1">
    <citation type="submission" date="2017-08" db="EMBL/GenBank/DDBJ databases">
        <title>Infants hospitalized years apart are colonized by the same room-sourced microbial strains.</title>
        <authorList>
            <person name="Brooks B."/>
            <person name="Olm M.R."/>
            <person name="Firek B.A."/>
            <person name="Baker R."/>
            <person name="Thomas B.C."/>
            <person name="Morowitz M.J."/>
            <person name="Banfield J.F."/>
        </authorList>
    </citation>
    <scope>NUCLEOTIDE SEQUENCE [LARGE SCALE GENOMIC DNA]</scope>
    <source>
        <strain evidence="2">S2_018_000_R2_104</strain>
    </source>
</reference>
<comment type="caution">
    <text evidence="2">The sequence shown here is derived from an EMBL/GenBank/DDBJ whole genome shotgun (WGS) entry which is preliminary data.</text>
</comment>
<proteinExistence type="predicted"/>
<dbReference type="InterPro" id="IPR016064">
    <property type="entry name" value="NAD/diacylglycerol_kinase_sf"/>
</dbReference>
<dbReference type="AlphaFoldDB" id="A0A2W5A0X4"/>
<dbReference type="Pfam" id="PF00781">
    <property type="entry name" value="DAGK_cat"/>
    <property type="match status" value="1"/>
</dbReference>
<accession>A0A2W5A0X4</accession>
<feature type="domain" description="DAGKc" evidence="1">
    <location>
        <begin position="48"/>
        <end position="129"/>
    </location>
</feature>
<dbReference type="Proteomes" id="UP000249557">
    <property type="component" value="Unassembled WGS sequence"/>
</dbReference>
<dbReference type="EMBL" id="QFNK01000066">
    <property type="protein sequence ID" value="PZO87256.1"/>
    <property type="molecule type" value="Genomic_DNA"/>
</dbReference>
<name>A0A2W5A0X4_9BACT</name>
<dbReference type="PROSITE" id="PS50146">
    <property type="entry name" value="DAGK"/>
    <property type="match status" value="1"/>
</dbReference>
<dbReference type="GO" id="GO:0016301">
    <property type="term" value="F:kinase activity"/>
    <property type="evidence" value="ECO:0007669"/>
    <property type="project" value="InterPro"/>
</dbReference>
<evidence type="ECO:0000313" key="3">
    <source>
        <dbReference type="Proteomes" id="UP000249557"/>
    </source>
</evidence>